<keyword evidence="1" id="KW-0472">Membrane</keyword>
<keyword evidence="3" id="KW-1185">Reference proteome</keyword>
<reference evidence="2 3" key="1">
    <citation type="submission" date="2019-09" db="EMBL/GenBank/DDBJ databases">
        <title>Draft genome of the ectomycorrhizal ascomycete Sphaerosporella brunnea.</title>
        <authorList>
            <consortium name="DOE Joint Genome Institute"/>
            <person name="Benucci G.M."/>
            <person name="Marozzi G."/>
            <person name="Antonielli L."/>
            <person name="Sanchez S."/>
            <person name="Marco P."/>
            <person name="Wang X."/>
            <person name="Falini L.B."/>
            <person name="Barry K."/>
            <person name="Haridas S."/>
            <person name="Lipzen A."/>
            <person name="Labutti K."/>
            <person name="Grigoriev I.V."/>
            <person name="Murat C."/>
            <person name="Martin F."/>
            <person name="Albertini E."/>
            <person name="Donnini D."/>
            <person name="Bonito G."/>
        </authorList>
    </citation>
    <scope>NUCLEOTIDE SEQUENCE [LARGE SCALE GENOMIC DNA]</scope>
    <source>
        <strain evidence="2 3">Sb_GMNB300</strain>
    </source>
</reference>
<dbReference type="InParanoid" id="A0A5J5F9N8"/>
<keyword evidence="1" id="KW-1133">Transmembrane helix</keyword>
<accession>A0A5J5F9N8</accession>
<dbReference type="EMBL" id="VXIS01000013">
    <property type="protein sequence ID" value="KAA8913597.1"/>
    <property type="molecule type" value="Genomic_DNA"/>
</dbReference>
<proteinExistence type="predicted"/>
<sequence length="103" mass="11444">MKRGRRGDGRGWEVLGLYTSDSCRRDFKSTGLAFWIGEGGLGVGGGGIYSVWFSTRVGSFGSVFFVWQGLQGWPSREAAFIWRSVCVWFCSVLCVFWRVSVAG</sequence>
<organism evidence="2 3">
    <name type="scientific">Sphaerosporella brunnea</name>
    <dbReference type="NCBI Taxonomy" id="1250544"/>
    <lineage>
        <taxon>Eukaryota</taxon>
        <taxon>Fungi</taxon>
        <taxon>Dikarya</taxon>
        <taxon>Ascomycota</taxon>
        <taxon>Pezizomycotina</taxon>
        <taxon>Pezizomycetes</taxon>
        <taxon>Pezizales</taxon>
        <taxon>Pyronemataceae</taxon>
        <taxon>Sphaerosporella</taxon>
    </lineage>
</organism>
<name>A0A5J5F9N8_9PEZI</name>
<feature type="transmembrane region" description="Helical" evidence="1">
    <location>
        <begin position="80"/>
        <end position="99"/>
    </location>
</feature>
<gene>
    <name evidence="2" type="ORF">FN846DRAFT_76615</name>
</gene>
<dbReference type="AlphaFoldDB" id="A0A5J5F9N8"/>
<dbReference type="Proteomes" id="UP000326924">
    <property type="component" value="Unassembled WGS sequence"/>
</dbReference>
<evidence type="ECO:0000313" key="2">
    <source>
        <dbReference type="EMBL" id="KAA8913597.1"/>
    </source>
</evidence>
<feature type="transmembrane region" description="Helical" evidence="1">
    <location>
        <begin position="32"/>
        <end position="52"/>
    </location>
</feature>
<comment type="caution">
    <text evidence="2">The sequence shown here is derived from an EMBL/GenBank/DDBJ whole genome shotgun (WGS) entry which is preliminary data.</text>
</comment>
<evidence type="ECO:0000313" key="3">
    <source>
        <dbReference type="Proteomes" id="UP000326924"/>
    </source>
</evidence>
<keyword evidence="1" id="KW-0812">Transmembrane</keyword>
<evidence type="ECO:0000256" key="1">
    <source>
        <dbReference type="SAM" id="Phobius"/>
    </source>
</evidence>
<protein>
    <submittedName>
        <fullName evidence="2">Uncharacterized protein</fullName>
    </submittedName>
</protein>